<organism evidence="1 2">
    <name type="scientific">Bugula neritina</name>
    <name type="common">Brown bryozoan</name>
    <name type="synonym">Sertularia neritina</name>
    <dbReference type="NCBI Taxonomy" id="10212"/>
    <lineage>
        <taxon>Eukaryota</taxon>
        <taxon>Metazoa</taxon>
        <taxon>Spiralia</taxon>
        <taxon>Lophotrochozoa</taxon>
        <taxon>Bryozoa</taxon>
        <taxon>Gymnolaemata</taxon>
        <taxon>Cheilostomatida</taxon>
        <taxon>Flustrina</taxon>
        <taxon>Buguloidea</taxon>
        <taxon>Bugulidae</taxon>
        <taxon>Bugula</taxon>
    </lineage>
</organism>
<keyword evidence="2" id="KW-1185">Reference proteome</keyword>
<dbReference type="AlphaFoldDB" id="A0A7J7KU03"/>
<dbReference type="EMBL" id="VXIV02000020">
    <property type="protein sequence ID" value="KAF6041565.1"/>
    <property type="molecule type" value="Genomic_DNA"/>
</dbReference>
<gene>
    <name evidence="1" type="ORF">EB796_000125</name>
</gene>
<sequence>MTTLCKNGAFSVTNFTPIKIVSATGNKSESRPSLVSPQVTQSGSGRLYAVPVYPAGVSNGNSKAAPVLVVPTSSIAPTSTTTNYTTVQTAAVEVPPADKANT</sequence>
<evidence type="ECO:0000313" key="2">
    <source>
        <dbReference type="Proteomes" id="UP000593567"/>
    </source>
</evidence>
<dbReference type="Proteomes" id="UP000593567">
    <property type="component" value="Unassembled WGS sequence"/>
</dbReference>
<comment type="caution">
    <text evidence="1">The sequence shown here is derived from an EMBL/GenBank/DDBJ whole genome shotgun (WGS) entry which is preliminary data.</text>
</comment>
<proteinExistence type="predicted"/>
<accession>A0A7J7KU03</accession>
<reference evidence="1" key="1">
    <citation type="submission" date="2020-06" db="EMBL/GenBank/DDBJ databases">
        <title>Draft genome of Bugula neritina, a colonial animal packing powerful symbionts and potential medicines.</title>
        <authorList>
            <person name="Rayko M."/>
        </authorList>
    </citation>
    <scope>NUCLEOTIDE SEQUENCE [LARGE SCALE GENOMIC DNA]</scope>
    <source>
        <strain evidence="1">Kwan_BN1</strain>
    </source>
</reference>
<evidence type="ECO:0000313" key="1">
    <source>
        <dbReference type="EMBL" id="KAF6041565.1"/>
    </source>
</evidence>
<protein>
    <submittedName>
        <fullName evidence="1">Uncharacterized protein</fullName>
    </submittedName>
</protein>
<name>A0A7J7KU03_BUGNE</name>